<accession>A0ABD6N229</accession>
<protein>
    <submittedName>
        <fullName evidence="1">Diguanylate cyclase</fullName>
    </submittedName>
</protein>
<dbReference type="AlphaFoldDB" id="A0ABD6N229"/>
<dbReference type="EMBL" id="QJRE01000112">
    <property type="protein sequence ID" value="NWL47288.1"/>
    <property type="molecule type" value="Genomic_DNA"/>
</dbReference>
<evidence type="ECO:0000313" key="2">
    <source>
        <dbReference type="Proteomes" id="UP000704738"/>
    </source>
</evidence>
<organism evidence="1 2">
    <name type="scientific">Pseudomonas hunanensis</name>
    <dbReference type="NCBI Taxonomy" id="1247546"/>
    <lineage>
        <taxon>Bacteria</taxon>
        <taxon>Pseudomonadati</taxon>
        <taxon>Pseudomonadota</taxon>
        <taxon>Gammaproteobacteria</taxon>
        <taxon>Pseudomonadales</taxon>
        <taxon>Pseudomonadaceae</taxon>
        <taxon>Pseudomonas</taxon>
    </lineage>
</organism>
<comment type="caution">
    <text evidence="1">The sequence shown here is derived from an EMBL/GenBank/DDBJ whole genome shotgun (WGS) entry which is preliminary data.</text>
</comment>
<evidence type="ECO:0000313" key="1">
    <source>
        <dbReference type="EMBL" id="NWL47288.1"/>
    </source>
</evidence>
<sequence>MVGAGLPANTGAAGAMPRFTCFAGKPAQSAEPCGPAQTMLIAARSASR</sequence>
<reference evidence="1 2" key="1">
    <citation type="submission" date="2018-06" db="EMBL/GenBank/DDBJ databases">
        <title>Bacteria isolated from soil of Wuhan.</title>
        <authorList>
            <person name="Xiang W."/>
            <person name="Huang C."/>
        </authorList>
    </citation>
    <scope>NUCLEOTIDE SEQUENCE [LARGE SCALE GENOMIC DNA]</scope>
    <source>
        <strain evidence="2">xwS4</strain>
    </source>
</reference>
<dbReference type="Proteomes" id="UP000704738">
    <property type="component" value="Unassembled WGS sequence"/>
</dbReference>
<name>A0ABD6N229_9PSED</name>
<gene>
    <name evidence="1" type="ORF">DM819_15880</name>
</gene>
<proteinExistence type="predicted"/>